<dbReference type="Proteomes" id="UP000001574">
    <property type="component" value="Chromosome"/>
</dbReference>
<dbReference type="EMBL" id="CP000479">
    <property type="protein sequence ID" value="ABK66579.1"/>
    <property type="molecule type" value="Genomic_DNA"/>
</dbReference>
<dbReference type="HOGENOM" id="CLU_030671_0_0_11"/>
<name>A0A0H2ZW31_MYCA1</name>
<gene>
    <name evidence="1" type="ordered locus">MAV_0484</name>
</gene>
<evidence type="ECO:0000313" key="1">
    <source>
        <dbReference type="EMBL" id="ABK66579.1"/>
    </source>
</evidence>
<dbReference type="InterPro" id="IPR037175">
    <property type="entry name" value="KFase_sf"/>
</dbReference>
<organism evidence="1 2">
    <name type="scientific">Mycobacterium avium (strain 104)</name>
    <dbReference type="NCBI Taxonomy" id="243243"/>
    <lineage>
        <taxon>Bacteria</taxon>
        <taxon>Bacillati</taxon>
        <taxon>Actinomycetota</taxon>
        <taxon>Actinomycetes</taxon>
        <taxon>Mycobacteriales</taxon>
        <taxon>Mycobacteriaceae</taxon>
        <taxon>Mycobacterium</taxon>
        <taxon>Mycobacterium avium complex (MAC)</taxon>
    </lineage>
</organism>
<sequence>MIMPVDTSALPSNWGRWGTTDELGTLNLVTDAVRARAAAEVQTGQSVSLARPIDPAPFAAGPFAPVTSASPAVQQAVMFTGSPPLAMAELLVVTTHHRSLTHLDAVVHKPVDGYVYPGVPLAEAAVPFGVRRGSTSAFAAGILTRGVLLDLAPNTRLPEGHPVTAADFTAAEEREQVRLEPGDALIVRGGWSAASDHDAALPGITLDAVRWMHERDVAAYAGDIGDGHPPVDPEVTSPLHGVALARLGMPLIDVAEVDELATRCAALGRFAFLLSAAPPRIGSLTGVPVNPIAIF</sequence>
<proteinExistence type="predicted"/>
<dbReference type="AlphaFoldDB" id="A0A0H2ZW31"/>
<dbReference type="PANTHER" id="PTHR34861">
    <property type="match status" value="1"/>
</dbReference>
<accession>A0A0H2ZW31</accession>
<protein>
    <submittedName>
        <fullName evidence="1">Cyclase</fullName>
    </submittedName>
</protein>
<dbReference type="Pfam" id="PF04199">
    <property type="entry name" value="Cyclase"/>
    <property type="match status" value="1"/>
</dbReference>
<dbReference type="KEGG" id="mav:MAV_0484"/>
<evidence type="ECO:0000313" key="2">
    <source>
        <dbReference type="Proteomes" id="UP000001574"/>
    </source>
</evidence>
<dbReference type="Gene3D" id="3.50.30.50">
    <property type="entry name" value="Putative cyclase"/>
    <property type="match status" value="1"/>
</dbReference>
<dbReference type="GO" id="GO:0004061">
    <property type="term" value="F:arylformamidase activity"/>
    <property type="evidence" value="ECO:0007669"/>
    <property type="project" value="InterPro"/>
</dbReference>
<dbReference type="PANTHER" id="PTHR34861:SF10">
    <property type="entry name" value="CYCLASE"/>
    <property type="match status" value="1"/>
</dbReference>
<reference evidence="1 2" key="1">
    <citation type="submission" date="2006-10" db="EMBL/GenBank/DDBJ databases">
        <authorList>
            <person name="Fleischmann R.D."/>
            <person name="Dodson R.J."/>
            <person name="Haft D.H."/>
            <person name="Merkel J.S."/>
            <person name="Nelson W.C."/>
            <person name="Fraser C.M."/>
        </authorList>
    </citation>
    <scope>NUCLEOTIDE SEQUENCE [LARGE SCALE GENOMIC DNA]</scope>
    <source>
        <strain evidence="1 2">104</strain>
    </source>
</reference>
<dbReference type="InterPro" id="IPR007325">
    <property type="entry name" value="KFase/CYL"/>
</dbReference>
<dbReference type="GO" id="GO:0019441">
    <property type="term" value="P:L-tryptophan catabolic process to kynurenine"/>
    <property type="evidence" value="ECO:0007669"/>
    <property type="project" value="InterPro"/>
</dbReference>
<dbReference type="SUPFAM" id="SSF102198">
    <property type="entry name" value="Putative cyclase"/>
    <property type="match status" value="1"/>
</dbReference>